<evidence type="ECO:0000256" key="1">
    <source>
        <dbReference type="SAM" id="Phobius"/>
    </source>
</evidence>
<name>A0ABW4SD39_9BACL</name>
<sequence length="392" mass="43673">MFKIRNDKGYALLIVLLLVVFIMIISATFVTGSVSHAKQERTVETNNMAVVAAEMGVDYYKTAIVNEFNKEKSKLQKQVNDEVKSLDGTKITKEDMPIKLEKIRQKVQTDLEIYLKKVVPNIPLPIDYPISVNMKFDKLNLLSIIQVSKGVKIEGIISGYSGGEKYKKDLGFDITFEVPKINNGESSVGETVIDFTNLYPNPSGLPACNNNDLTNKKCIGNSSTSFSKINNSTVYIKEPYTVKNENNKGFNGSKIYIDGKLDVKNMNSMKDVSFFIDGDLEADKFNGQGISNSSILIKGSFTVKSHILLRNNSKVCVLGDITIGQKLDIDNSSKIYVTGTINKTHKNIERVSVSELSTKCKIVGDVLFNGFNWNNNHEVNVEYWPIPPVIPN</sequence>
<keyword evidence="1" id="KW-1133">Transmembrane helix</keyword>
<evidence type="ECO:0000313" key="3">
    <source>
        <dbReference type="Proteomes" id="UP001597218"/>
    </source>
</evidence>
<protein>
    <recommendedName>
        <fullName evidence="4">PilX N-terminal</fullName>
    </recommendedName>
</protein>
<evidence type="ECO:0000313" key="2">
    <source>
        <dbReference type="EMBL" id="MFD1927279.1"/>
    </source>
</evidence>
<proteinExistence type="predicted"/>
<dbReference type="EMBL" id="JBHUGI010000006">
    <property type="protein sequence ID" value="MFD1927279.1"/>
    <property type="molecule type" value="Genomic_DNA"/>
</dbReference>
<comment type="caution">
    <text evidence="2">The sequence shown here is derived from an EMBL/GenBank/DDBJ whole genome shotgun (WGS) entry which is preliminary data.</text>
</comment>
<gene>
    <name evidence="2" type="ORF">ACFSFY_04280</name>
</gene>
<keyword evidence="1" id="KW-0812">Transmembrane</keyword>
<accession>A0ABW4SD39</accession>
<organism evidence="2 3">
    <name type="scientific">Sporosarcina siberiensis</name>
    <dbReference type="NCBI Taxonomy" id="1365606"/>
    <lineage>
        <taxon>Bacteria</taxon>
        <taxon>Bacillati</taxon>
        <taxon>Bacillota</taxon>
        <taxon>Bacilli</taxon>
        <taxon>Bacillales</taxon>
        <taxon>Caryophanaceae</taxon>
        <taxon>Sporosarcina</taxon>
    </lineage>
</organism>
<dbReference type="Proteomes" id="UP001597218">
    <property type="component" value="Unassembled WGS sequence"/>
</dbReference>
<keyword evidence="3" id="KW-1185">Reference proteome</keyword>
<keyword evidence="1" id="KW-0472">Membrane</keyword>
<dbReference type="RefSeq" id="WP_381535927.1">
    <property type="nucleotide sequence ID" value="NZ_JBHUGI010000006.1"/>
</dbReference>
<reference evidence="3" key="1">
    <citation type="journal article" date="2019" name="Int. J. Syst. Evol. Microbiol.">
        <title>The Global Catalogue of Microorganisms (GCM) 10K type strain sequencing project: providing services to taxonomists for standard genome sequencing and annotation.</title>
        <authorList>
            <consortium name="The Broad Institute Genomics Platform"/>
            <consortium name="The Broad Institute Genome Sequencing Center for Infectious Disease"/>
            <person name="Wu L."/>
            <person name="Ma J."/>
        </authorList>
    </citation>
    <scope>NUCLEOTIDE SEQUENCE [LARGE SCALE GENOMIC DNA]</scope>
    <source>
        <strain evidence="3">CGMCC 4.7177</strain>
    </source>
</reference>
<feature type="transmembrane region" description="Helical" evidence="1">
    <location>
        <begin position="12"/>
        <end position="32"/>
    </location>
</feature>
<evidence type="ECO:0008006" key="4">
    <source>
        <dbReference type="Google" id="ProtNLM"/>
    </source>
</evidence>